<dbReference type="Proteomes" id="UP000332933">
    <property type="component" value="Unassembled WGS sequence"/>
</dbReference>
<evidence type="ECO:0000259" key="6">
    <source>
        <dbReference type="PROSITE" id="PS50178"/>
    </source>
</evidence>
<dbReference type="SUPFAM" id="SSF57903">
    <property type="entry name" value="FYVE/PHD zinc finger"/>
    <property type="match status" value="1"/>
</dbReference>
<evidence type="ECO:0000256" key="5">
    <source>
        <dbReference type="SAM" id="MobiDB-lite"/>
    </source>
</evidence>
<dbReference type="InterPro" id="IPR017455">
    <property type="entry name" value="Znf_FYVE-rel"/>
</dbReference>
<evidence type="ECO:0000256" key="1">
    <source>
        <dbReference type="ARBA" id="ARBA00022723"/>
    </source>
</evidence>
<dbReference type="PANTHER" id="PTHR43102">
    <property type="entry name" value="SLR1143 PROTEIN"/>
    <property type="match status" value="1"/>
</dbReference>
<dbReference type="Gene3D" id="3.30.40.10">
    <property type="entry name" value="Zinc/RING finger domain, C3HC4 (zinc finger)"/>
    <property type="match status" value="1"/>
</dbReference>
<dbReference type="AlphaFoldDB" id="A0A485LIH8"/>
<keyword evidence="2 4" id="KW-0863">Zinc-finger</keyword>
<feature type="compositionally biased region" description="Low complexity" evidence="5">
    <location>
        <begin position="138"/>
        <end position="159"/>
    </location>
</feature>
<dbReference type="PANTHER" id="PTHR43102:SF2">
    <property type="entry name" value="GAF DOMAIN-CONTAINING PROTEIN"/>
    <property type="match status" value="1"/>
</dbReference>
<feature type="domain" description="FYVE-type" evidence="6">
    <location>
        <begin position="22"/>
        <end position="82"/>
    </location>
</feature>
<organism evidence="8 9">
    <name type="scientific">Aphanomyces stellatus</name>
    <dbReference type="NCBI Taxonomy" id="120398"/>
    <lineage>
        <taxon>Eukaryota</taxon>
        <taxon>Sar</taxon>
        <taxon>Stramenopiles</taxon>
        <taxon>Oomycota</taxon>
        <taxon>Saprolegniomycetes</taxon>
        <taxon>Saprolegniales</taxon>
        <taxon>Verrucalvaceae</taxon>
        <taxon>Aphanomyces</taxon>
    </lineage>
</organism>
<dbReference type="GO" id="GO:0008270">
    <property type="term" value="F:zinc ion binding"/>
    <property type="evidence" value="ECO:0007669"/>
    <property type="project" value="UniProtKB-KW"/>
</dbReference>
<dbReference type="InterPro" id="IPR013083">
    <property type="entry name" value="Znf_RING/FYVE/PHD"/>
</dbReference>
<accession>A0A485LIH8</accession>
<evidence type="ECO:0000256" key="2">
    <source>
        <dbReference type="ARBA" id="ARBA00022771"/>
    </source>
</evidence>
<keyword evidence="1" id="KW-0479">Metal-binding</keyword>
<reference evidence="7" key="2">
    <citation type="submission" date="2019-06" db="EMBL/GenBank/DDBJ databases">
        <title>Genomics analysis of Aphanomyces spp. identifies a new class of oomycete effector associated with host adaptation.</title>
        <authorList>
            <person name="Gaulin E."/>
        </authorList>
    </citation>
    <scope>NUCLEOTIDE SEQUENCE</scope>
    <source>
        <strain evidence="7">CBS 578.67</strain>
    </source>
</reference>
<keyword evidence="3" id="KW-0862">Zinc</keyword>
<evidence type="ECO:0000256" key="4">
    <source>
        <dbReference type="PROSITE-ProRule" id="PRU00091"/>
    </source>
</evidence>
<evidence type="ECO:0000256" key="3">
    <source>
        <dbReference type="ARBA" id="ARBA00022833"/>
    </source>
</evidence>
<protein>
    <submittedName>
        <fullName evidence="8">Aste57867_19958 protein</fullName>
    </submittedName>
</protein>
<dbReference type="InterPro" id="IPR000306">
    <property type="entry name" value="Znf_FYVE"/>
</dbReference>
<keyword evidence="9" id="KW-1185">Reference proteome</keyword>
<dbReference type="PROSITE" id="PS50178">
    <property type="entry name" value="ZF_FYVE"/>
    <property type="match status" value="1"/>
</dbReference>
<dbReference type="InterPro" id="IPR011011">
    <property type="entry name" value="Znf_FYVE_PHD"/>
</dbReference>
<dbReference type="SMART" id="SM00064">
    <property type="entry name" value="FYVE"/>
    <property type="match status" value="1"/>
</dbReference>
<feature type="region of interest" description="Disordered" evidence="5">
    <location>
        <begin position="123"/>
        <end position="166"/>
    </location>
</feature>
<dbReference type="Pfam" id="PF01363">
    <property type="entry name" value="FYVE"/>
    <property type="match status" value="1"/>
</dbReference>
<reference evidence="8 9" key="1">
    <citation type="submission" date="2019-03" db="EMBL/GenBank/DDBJ databases">
        <authorList>
            <person name="Gaulin E."/>
            <person name="Dumas B."/>
        </authorList>
    </citation>
    <scope>NUCLEOTIDE SEQUENCE [LARGE SCALE GENOMIC DNA]</scope>
    <source>
        <strain evidence="8">CBS 568.67</strain>
    </source>
</reference>
<dbReference type="OrthoDB" id="660555at2759"/>
<name>A0A485LIH8_9STRA</name>
<proteinExistence type="predicted"/>
<evidence type="ECO:0000313" key="8">
    <source>
        <dbReference type="EMBL" id="VFT96655.1"/>
    </source>
</evidence>
<evidence type="ECO:0000313" key="7">
    <source>
        <dbReference type="EMBL" id="KAF0688442.1"/>
    </source>
</evidence>
<dbReference type="EMBL" id="VJMH01006725">
    <property type="protein sequence ID" value="KAF0688442.1"/>
    <property type="molecule type" value="Genomic_DNA"/>
</dbReference>
<gene>
    <name evidence="8" type="primary">Aste57867_19958</name>
    <name evidence="7" type="ORF">As57867_019892</name>
    <name evidence="8" type="ORF">ASTE57867_19958</name>
</gene>
<evidence type="ECO:0000313" key="9">
    <source>
        <dbReference type="Proteomes" id="UP000332933"/>
    </source>
</evidence>
<dbReference type="EMBL" id="CAADRA010006748">
    <property type="protein sequence ID" value="VFT96655.1"/>
    <property type="molecule type" value="Genomic_DNA"/>
</dbReference>
<sequence length="166" mass="18847">MATVKILYRFNHLKDRREWVKDSARTHCVVCTKKFFLGVGKHHCRRCGDIYCKDCTRMVDAELPGLGRTKLRTCKMCFGRDIQDSDLTMPSSSSEDEEAEEELIKKTEMMLFSPSRVAMERAMAKADKSLAEDDDRTTTNSVISVDSVSSSGSGKSRTGMFRRRDV</sequence>